<dbReference type="EMBL" id="SIJK02000109">
    <property type="protein sequence ID" value="MBP1468888.1"/>
    <property type="molecule type" value="Genomic_DNA"/>
</dbReference>
<gene>
    <name evidence="8" type="ORF">EYB53_024475</name>
</gene>
<evidence type="ECO:0000313" key="8">
    <source>
        <dbReference type="EMBL" id="MBP1468888.1"/>
    </source>
</evidence>
<dbReference type="Gene3D" id="1.10.760.10">
    <property type="entry name" value="Cytochrome c-like domain"/>
    <property type="match status" value="1"/>
</dbReference>
<dbReference type="RefSeq" id="WP_167857606.1">
    <property type="nucleotide sequence ID" value="NZ_SIJK02000109.1"/>
</dbReference>
<keyword evidence="6" id="KW-0812">Transmembrane</keyword>
<keyword evidence="3 4" id="KW-0408">Iron</keyword>
<dbReference type="Pfam" id="PF00034">
    <property type="entry name" value="Cytochrom_C"/>
    <property type="match status" value="1"/>
</dbReference>
<reference evidence="8 9" key="1">
    <citation type="submission" date="2021-03" db="EMBL/GenBank/DDBJ databases">
        <authorList>
            <person name="Grouzdev D.S."/>
        </authorList>
    </citation>
    <scope>NUCLEOTIDE SEQUENCE [LARGE SCALE GENOMIC DNA]</scope>
    <source>
        <strain evidence="8 9">M50-1</strain>
    </source>
</reference>
<evidence type="ECO:0000256" key="6">
    <source>
        <dbReference type="SAM" id="Phobius"/>
    </source>
</evidence>
<dbReference type="Proteomes" id="UP001193081">
    <property type="component" value="Unassembled WGS sequence"/>
</dbReference>
<feature type="transmembrane region" description="Helical" evidence="6">
    <location>
        <begin position="30"/>
        <end position="53"/>
    </location>
</feature>
<evidence type="ECO:0000256" key="3">
    <source>
        <dbReference type="ARBA" id="ARBA00023004"/>
    </source>
</evidence>
<dbReference type="PROSITE" id="PS51007">
    <property type="entry name" value="CYTC"/>
    <property type="match status" value="1"/>
</dbReference>
<evidence type="ECO:0000256" key="4">
    <source>
        <dbReference type="PROSITE-ProRule" id="PRU00433"/>
    </source>
</evidence>
<evidence type="ECO:0000313" key="9">
    <source>
        <dbReference type="Proteomes" id="UP001193081"/>
    </source>
</evidence>
<feature type="domain" description="Cytochrome c" evidence="7">
    <location>
        <begin position="116"/>
        <end position="224"/>
    </location>
</feature>
<evidence type="ECO:0000259" key="7">
    <source>
        <dbReference type="PROSITE" id="PS51007"/>
    </source>
</evidence>
<keyword evidence="1 4" id="KW-0349">Heme</keyword>
<sequence length="224" mass="22356">MSWRPTNHDRRGSSSSRSGRTEPSLLNPTLLILIGAALVLGLVGVGLIVVFGGGMGQQATTAMPPQPVAATLPPASTATTVPTATPAPTVAARSRATQATAAPVSAAEAGPVETTGDAAAGAVLFAALPSEAIAVGGINCNICHNIAPGSSTLVGPSLSGIGATAASRQPHLSAAQYLRVSIINPNAYLVDGFAAGTMPAVYQQQQGLTPAQIEDLVAYMLTLP</sequence>
<protein>
    <submittedName>
        <fullName evidence="8">Cytochrome c</fullName>
    </submittedName>
</protein>
<comment type="caution">
    <text evidence="8">The sequence shown here is derived from an EMBL/GenBank/DDBJ whole genome shotgun (WGS) entry which is preliminary data.</text>
</comment>
<dbReference type="InterPro" id="IPR009056">
    <property type="entry name" value="Cyt_c-like_dom"/>
</dbReference>
<organism evidence="8 9">
    <name type="scientific">Candidatus Chloroploca mongolica</name>
    <dbReference type="NCBI Taxonomy" id="2528176"/>
    <lineage>
        <taxon>Bacteria</taxon>
        <taxon>Bacillati</taxon>
        <taxon>Chloroflexota</taxon>
        <taxon>Chloroflexia</taxon>
        <taxon>Chloroflexales</taxon>
        <taxon>Chloroflexineae</taxon>
        <taxon>Oscillochloridaceae</taxon>
        <taxon>Candidatus Chloroploca</taxon>
    </lineage>
</organism>
<name>A0ABS4DHI7_9CHLR</name>
<feature type="compositionally biased region" description="Basic and acidic residues" evidence="5">
    <location>
        <begin position="1"/>
        <end position="12"/>
    </location>
</feature>
<evidence type="ECO:0000256" key="1">
    <source>
        <dbReference type="ARBA" id="ARBA00022617"/>
    </source>
</evidence>
<dbReference type="SUPFAM" id="SSF46626">
    <property type="entry name" value="Cytochrome c"/>
    <property type="match status" value="1"/>
</dbReference>
<keyword evidence="6" id="KW-1133">Transmembrane helix</keyword>
<feature type="region of interest" description="Disordered" evidence="5">
    <location>
        <begin position="1"/>
        <end position="22"/>
    </location>
</feature>
<keyword evidence="9" id="KW-1185">Reference proteome</keyword>
<proteinExistence type="predicted"/>
<evidence type="ECO:0000256" key="5">
    <source>
        <dbReference type="SAM" id="MobiDB-lite"/>
    </source>
</evidence>
<evidence type="ECO:0000256" key="2">
    <source>
        <dbReference type="ARBA" id="ARBA00022723"/>
    </source>
</evidence>
<keyword evidence="6" id="KW-0472">Membrane</keyword>
<dbReference type="InterPro" id="IPR036909">
    <property type="entry name" value="Cyt_c-like_dom_sf"/>
</dbReference>
<keyword evidence="2 4" id="KW-0479">Metal-binding</keyword>
<accession>A0ABS4DHI7</accession>